<dbReference type="InterPro" id="IPR036955">
    <property type="entry name" value="AP2/ERF_dom_sf"/>
</dbReference>
<feature type="domain" description="AP2/ERF" evidence="6">
    <location>
        <begin position="17"/>
        <end position="53"/>
    </location>
</feature>
<dbReference type="PROSITE" id="PS51032">
    <property type="entry name" value="AP2_ERF"/>
    <property type="match status" value="1"/>
</dbReference>
<dbReference type="InterPro" id="IPR001471">
    <property type="entry name" value="AP2/ERF_dom"/>
</dbReference>
<sequence length="78" mass="8757">MPRLGSSSRYGRVSSTGYRGVRGHPKCLYYAEIRDDDERIGLGTYKTAHEAARVPMSLERINGRGGMRGEQRVRAKSQ</sequence>
<keyword evidence="2" id="KW-0805">Transcription regulation</keyword>
<gene>
    <name evidence="7" type="ORF">QYE76_043240</name>
</gene>
<keyword evidence="4" id="KW-0804">Transcription</keyword>
<dbReference type="SUPFAM" id="SSF54171">
    <property type="entry name" value="DNA-binding domain"/>
    <property type="match status" value="1"/>
</dbReference>
<reference evidence="7" key="1">
    <citation type="submission" date="2023-07" db="EMBL/GenBank/DDBJ databases">
        <title>A chromosome-level genome assembly of Lolium multiflorum.</title>
        <authorList>
            <person name="Chen Y."/>
            <person name="Copetti D."/>
            <person name="Kolliker R."/>
            <person name="Studer B."/>
        </authorList>
    </citation>
    <scope>NUCLEOTIDE SEQUENCE</scope>
    <source>
        <strain evidence="7">02402/16</strain>
        <tissue evidence="7">Leaf</tissue>
    </source>
</reference>
<dbReference type="Gene3D" id="3.30.730.10">
    <property type="entry name" value="AP2/ERF domain"/>
    <property type="match status" value="1"/>
</dbReference>
<protein>
    <recommendedName>
        <fullName evidence="6">AP2/ERF domain-containing protein</fullName>
    </recommendedName>
</protein>
<dbReference type="GO" id="GO:0003677">
    <property type="term" value="F:DNA binding"/>
    <property type="evidence" value="ECO:0007669"/>
    <property type="project" value="UniProtKB-KW"/>
</dbReference>
<evidence type="ECO:0000313" key="7">
    <source>
        <dbReference type="EMBL" id="KAK1682392.1"/>
    </source>
</evidence>
<evidence type="ECO:0000313" key="8">
    <source>
        <dbReference type="Proteomes" id="UP001231189"/>
    </source>
</evidence>
<dbReference type="AlphaFoldDB" id="A0AAD8TIC7"/>
<dbReference type="SMART" id="SM00380">
    <property type="entry name" value="AP2"/>
    <property type="match status" value="1"/>
</dbReference>
<evidence type="ECO:0000259" key="6">
    <source>
        <dbReference type="PROSITE" id="PS51032"/>
    </source>
</evidence>
<dbReference type="GO" id="GO:0003700">
    <property type="term" value="F:DNA-binding transcription factor activity"/>
    <property type="evidence" value="ECO:0007669"/>
    <property type="project" value="InterPro"/>
</dbReference>
<keyword evidence="5" id="KW-0539">Nucleus</keyword>
<evidence type="ECO:0000256" key="2">
    <source>
        <dbReference type="ARBA" id="ARBA00023015"/>
    </source>
</evidence>
<keyword evidence="8" id="KW-1185">Reference proteome</keyword>
<dbReference type="Proteomes" id="UP001231189">
    <property type="component" value="Unassembled WGS sequence"/>
</dbReference>
<evidence type="ECO:0000256" key="1">
    <source>
        <dbReference type="ARBA" id="ARBA00004123"/>
    </source>
</evidence>
<name>A0AAD8TIC7_LOLMU</name>
<comment type="caution">
    <text evidence="7">The sequence shown here is derived from an EMBL/GenBank/DDBJ whole genome shotgun (WGS) entry which is preliminary data.</text>
</comment>
<evidence type="ECO:0000256" key="5">
    <source>
        <dbReference type="ARBA" id="ARBA00023242"/>
    </source>
</evidence>
<evidence type="ECO:0000256" key="4">
    <source>
        <dbReference type="ARBA" id="ARBA00023163"/>
    </source>
</evidence>
<dbReference type="GO" id="GO:0005634">
    <property type="term" value="C:nucleus"/>
    <property type="evidence" value="ECO:0007669"/>
    <property type="project" value="UniProtKB-SubCell"/>
</dbReference>
<keyword evidence="3" id="KW-0238">DNA-binding</keyword>
<comment type="subcellular location">
    <subcellularLocation>
        <location evidence="1">Nucleus</location>
    </subcellularLocation>
</comment>
<proteinExistence type="predicted"/>
<evidence type="ECO:0000256" key="3">
    <source>
        <dbReference type="ARBA" id="ARBA00023125"/>
    </source>
</evidence>
<accession>A0AAD8TIC7</accession>
<dbReference type="EMBL" id="JAUUTY010000002">
    <property type="protein sequence ID" value="KAK1682392.1"/>
    <property type="molecule type" value="Genomic_DNA"/>
</dbReference>
<organism evidence="7 8">
    <name type="scientific">Lolium multiflorum</name>
    <name type="common">Italian ryegrass</name>
    <name type="synonym">Lolium perenne subsp. multiflorum</name>
    <dbReference type="NCBI Taxonomy" id="4521"/>
    <lineage>
        <taxon>Eukaryota</taxon>
        <taxon>Viridiplantae</taxon>
        <taxon>Streptophyta</taxon>
        <taxon>Embryophyta</taxon>
        <taxon>Tracheophyta</taxon>
        <taxon>Spermatophyta</taxon>
        <taxon>Magnoliopsida</taxon>
        <taxon>Liliopsida</taxon>
        <taxon>Poales</taxon>
        <taxon>Poaceae</taxon>
        <taxon>BOP clade</taxon>
        <taxon>Pooideae</taxon>
        <taxon>Poodae</taxon>
        <taxon>Poeae</taxon>
        <taxon>Poeae Chloroplast Group 2 (Poeae type)</taxon>
        <taxon>Loliodinae</taxon>
        <taxon>Loliinae</taxon>
        <taxon>Lolium</taxon>
    </lineage>
</organism>
<dbReference type="InterPro" id="IPR016177">
    <property type="entry name" value="DNA-bd_dom_sf"/>
</dbReference>